<proteinExistence type="predicted"/>
<protein>
    <submittedName>
        <fullName evidence="6">OmpA family protein</fullName>
    </submittedName>
</protein>
<evidence type="ECO:0000256" key="2">
    <source>
        <dbReference type="ARBA" id="ARBA00023136"/>
    </source>
</evidence>
<gene>
    <name evidence="6" type="ORF">EFW17_07280</name>
</gene>
<dbReference type="AlphaFoldDB" id="A0A3N0ED32"/>
<dbReference type="InterPro" id="IPR036737">
    <property type="entry name" value="OmpA-like_sf"/>
</dbReference>
<evidence type="ECO:0000256" key="4">
    <source>
        <dbReference type="PROSITE-ProRule" id="PRU00473"/>
    </source>
</evidence>
<dbReference type="PANTHER" id="PTHR30329">
    <property type="entry name" value="STATOR ELEMENT OF FLAGELLAR MOTOR COMPLEX"/>
    <property type="match status" value="1"/>
</dbReference>
<keyword evidence="2 4" id="KW-0472">Membrane</keyword>
<dbReference type="SUPFAM" id="SSF103088">
    <property type="entry name" value="OmpA-like"/>
    <property type="match status" value="1"/>
</dbReference>
<comment type="subcellular location">
    <subcellularLocation>
        <location evidence="1">Cell outer membrane</location>
    </subcellularLocation>
</comment>
<dbReference type="PRINTS" id="PR01021">
    <property type="entry name" value="OMPADOMAIN"/>
</dbReference>
<evidence type="ECO:0000256" key="3">
    <source>
        <dbReference type="ARBA" id="ARBA00023237"/>
    </source>
</evidence>
<dbReference type="OrthoDB" id="5243843at2"/>
<accession>A0A3N0ED32</accession>
<dbReference type="RefSeq" id="WP_123200539.1">
    <property type="nucleotide sequence ID" value="NZ_RJMB01000005.1"/>
</dbReference>
<name>A0A3N0ED32_9ACTN</name>
<dbReference type="Pfam" id="PF00691">
    <property type="entry name" value="OmpA"/>
    <property type="match status" value="1"/>
</dbReference>
<dbReference type="InterPro" id="IPR006665">
    <property type="entry name" value="OmpA-like"/>
</dbReference>
<dbReference type="InterPro" id="IPR006664">
    <property type="entry name" value="OMP_bac"/>
</dbReference>
<feature type="domain" description="OmpA-like" evidence="5">
    <location>
        <begin position="310"/>
        <end position="430"/>
    </location>
</feature>
<organism evidence="6 7">
    <name type="scientific">Halostreptopolyspora alba</name>
    <dbReference type="NCBI Taxonomy" id="2487137"/>
    <lineage>
        <taxon>Bacteria</taxon>
        <taxon>Bacillati</taxon>
        <taxon>Actinomycetota</taxon>
        <taxon>Actinomycetes</taxon>
        <taxon>Streptosporangiales</taxon>
        <taxon>Nocardiopsidaceae</taxon>
        <taxon>Halostreptopolyspora</taxon>
    </lineage>
</organism>
<dbReference type="CDD" id="cd07185">
    <property type="entry name" value="OmpA_C-like"/>
    <property type="match status" value="1"/>
</dbReference>
<evidence type="ECO:0000259" key="5">
    <source>
        <dbReference type="PROSITE" id="PS51123"/>
    </source>
</evidence>
<dbReference type="Proteomes" id="UP000269198">
    <property type="component" value="Unassembled WGS sequence"/>
</dbReference>
<evidence type="ECO:0000313" key="6">
    <source>
        <dbReference type="EMBL" id="RNL85760.1"/>
    </source>
</evidence>
<dbReference type="PANTHER" id="PTHR30329:SF21">
    <property type="entry name" value="LIPOPROTEIN YIAD-RELATED"/>
    <property type="match status" value="1"/>
</dbReference>
<sequence length="430" mass="46014">MPVGSPPHPRRRATRIVAAGLVLTTLSACFPEAEPPSSDLSCDEALGATYTGSDEDVSAETVVLVDVSASMWREGGTFPDFSDDVSQLAVDENVFGREGERLLSVARFSGAETTPEFLLDRARIAEAVGTAEGQQAEDLREVRDCLGERLADLPGTATASADSDVLGAVASGAGKLTGNTESTDDNDRLRRLYVFTDGLVNTGCLDLNRYFDEGLGRDEIEADCASSGEAPEHGLDGVEVTVFLQNSPEHGFDRAQRGTVRDFWTEVCAMYGGGECATPPGEERAPVETVDADAPDVEDTEVMVPKADFADRSELELPSQLLFAFDSAKLRDSADTLLDEAIDAGGGEFEQDVNVTGHTDSKGSTEYNEELSQRRAEAVADYLEDVGFTDVTVDGKGESELACADDYEDGELVDAECAQRNRRVVIGFTE</sequence>
<evidence type="ECO:0000256" key="1">
    <source>
        <dbReference type="ARBA" id="ARBA00004442"/>
    </source>
</evidence>
<dbReference type="InterPro" id="IPR050330">
    <property type="entry name" value="Bact_OuterMem_StrucFunc"/>
</dbReference>
<dbReference type="EMBL" id="RJMB01000005">
    <property type="protein sequence ID" value="RNL85760.1"/>
    <property type="molecule type" value="Genomic_DNA"/>
</dbReference>
<keyword evidence="3" id="KW-0998">Cell outer membrane</keyword>
<keyword evidence="7" id="KW-1185">Reference proteome</keyword>
<dbReference type="GO" id="GO:0009279">
    <property type="term" value="C:cell outer membrane"/>
    <property type="evidence" value="ECO:0007669"/>
    <property type="project" value="UniProtKB-SubCell"/>
</dbReference>
<evidence type="ECO:0000313" key="7">
    <source>
        <dbReference type="Proteomes" id="UP000269198"/>
    </source>
</evidence>
<reference evidence="6 7" key="1">
    <citation type="submission" date="2018-11" db="EMBL/GenBank/DDBJ databases">
        <title>The genome draft of YIM 96095.</title>
        <authorList>
            <person name="Tang S.-K."/>
            <person name="Chunyu W.-X."/>
            <person name="Feng Y.-Z."/>
        </authorList>
    </citation>
    <scope>NUCLEOTIDE SEQUENCE [LARGE SCALE GENOMIC DNA]</scope>
    <source>
        <strain evidence="6 7">YIM 96095</strain>
    </source>
</reference>
<comment type="caution">
    <text evidence="6">The sequence shown here is derived from an EMBL/GenBank/DDBJ whole genome shotgun (WGS) entry which is preliminary data.</text>
</comment>
<dbReference type="PROSITE" id="PS51123">
    <property type="entry name" value="OMPA_2"/>
    <property type="match status" value="1"/>
</dbReference>
<dbReference type="Gene3D" id="3.30.1330.60">
    <property type="entry name" value="OmpA-like domain"/>
    <property type="match status" value="1"/>
</dbReference>